<evidence type="ECO:0000313" key="4">
    <source>
        <dbReference type="EMBL" id="TCD87272.1"/>
    </source>
</evidence>
<dbReference type="Proteomes" id="UP000291226">
    <property type="component" value="Unassembled WGS sequence"/>
</dbReference>
<dbReference type="Proteomes" id="UP000291814">
    <property type="component" value="Unassembled WGS sequence"/>
</dbReference>
<dbReference type="EMBL" id="SHRR01000002">
    <property type="protein sequence ID" value="TCE88781.1"/>
    <property type="molecule type" value="Genomic_DNA"/>
</dbReference>
<evidence type="ECO:0000313" key="20">
    <source>
        <dbReference type="Proteomes" id="UP000291881"/>
    </source>
</evidence>
<evidence type="ECO:0000313" key="27">
    <source>
        <dbReference type="Proteomes" id="UP000293137"/>
    </source>
</evidence>
<dbReference type="Proteomes" id="UP000291881">
    <property type="component" value="Unassembled WGS sequence"/>
</dbReference>
<dbReference type="EMBL" id="SHTC01000004">
    <property type="protein sequence ID" value="TCF60352.1"/>
    <property type="molecule type" value="Genomic_DNA"/>
</dbReference>
<dbReference type="Proteomes" id="UP000292787">
    <property type="component" value="Unassembled WGS sequence"/>
</dbReference>
<dbReference type="EMBL" id="SHTF01000001">
    <property type="protein sequence ID" value="TCF66585.1"/>
    <property type="molecule type" value="Genomic_DNA"/>
</dbReference>
<evidence type="ECO:0000313" key="13">
    <source>
        <dbReference type="EMBL" id="TCF71781.1"/>
    </source>
</evidence>
<dbReference type="EMBL" id="SHPS01000001">
    <property type="protein sequence ID" value="TCD87272.1"/>
    <property type="molecule type" value="Genomic_DNA"/>
</dbReference>
<evidence type="ECO:0000313" key="2">
    <source>
        <dbReference type="EMBL" id="TCD79467.1"/>
    </source>
</evidence>
<keyword evidence="1" id="KW-0732">Signal</keyword>
<evidence type="ECO:0000313" key="16">
    <source>
        <dbReference type="Proteomes" id="UP000291226"/>
    </source>
</evidence>
<reference evidence="2" key="2">
    <citation type="submission" date="2019-02" db="EMBL/GenBank/DDBJ databases">
        <authorList>
            <person name="Odamaki T."/>
        </authorList>
    </citation>
    <scope>NUCLEOTIDE SEQUENCE</scope>
    <source>
        <strain evidence="2">MCC10004</strain>
        <strain evidence="3">MCC10008</strain>
        <strain evidence="4">MCC10009</strain>
        <strain evidence="5">MCC10043</strain>
        <strain evidence="6">MCC10070</strain>
        <strain evidence="7">MCC10076</strain>
        <strain evidence="8">MCC10083</strain>
        <strain evidence="9">MCC10100</strain>
        <strain evidence="10">MCC10102</strain>
        <strain evidence="11">MCC10113</strain>
        <strain evidence="12">MCC10116</strain>
        <strain evidence="13">MCC10118</strain>
        <strain evidence="15">MCC10120</strain>
        <strain evidence="14">MCC10126</strain>
    </source>
</reference>
<evidence type="ECO:0000313" key="8">
    <source>
        <dbReference type="EMBL" id="TCF12446.1"/>
    </source>
</evidence>
<evidence type="ECO:0000313" key="14">
    <source>
        <dbReference type="EMBL" id="TCF86333.1"/>
    </source>
</evidence>
<evidence type="ECO:0000313" key="28">
    <source>
        <dbReference type="Proteomes" id="UP000293475"/>
    </source>
</evidence>
<dbReference type="Proteomes" id="UP000291713">
    <property type="component" value="Unassembled WGS sequence"/>
</dbReference>
<dbReference type="Proteomes" id="UP000293475">
    <property type="component" value="Unassembled WGS sequence"/>
</dbReference>
<reference evidence="16 17" key="1">
    <citation type="journal article" date="2018" name="Sci. Rep.">
        <title>Genomic diversity and distribution of Bifidobacterium longum subsp. longum across the human lifespan.</title>
        <authorList>
            <person name="Odamaki T."/>
            <person name="Bottacini F."/>
            <person name="Kato K."/>
            <person name="Mitsuyama E."/>
            <person name="Yoshida K."/>
            <person name="Horigome A."/>
            <person name="Xiao J.Z."/>
            <person name="van Sinderen D."/>
        </authorList>
    </citation>
    <scope>NUCLEOTIDE SEQUENCE [LARGE SCALE GENOMIC DNA]</scope>
    <source>
        <strain evidence="2 28">MCC10004</strain>
        <strain evidence="3 21">MCC10008</strain>
        <strain evidence="4 20">MCC10009</strain>
        <strain evidence="5 22">MCC10043</strain>
        <strain evidence="6 19">MCC10070</strain>
        <strain evidence="7 25">MCC10076</strain>
        <strain evidence="8 16">MCC10083</strain>
        <strain evidence="9 29">MCC10100</strain>
        <strain evidence="10 24">MCC10102</strain>
        <strain evidence="11 23">MCC10113</strain>
        <strain evidence="12 26">MCC10116</strain>
        <strain evidence="13 27">MCC10118</strain>
        <strain evidence="15 18">MCC10120</strain>
        <strain evidence="14 17">MCC10126</strain>
    </source>
</reference>
<evidence type="ECO:0000313" key="17">
    <source>
        <dbReference type="Proteomes" id="UP000291501"/>
    </source>
</evidence>
<evidence type="ECO:0000313" key="10">
    <source>
        <dbReference type="EMBL" id="TCF47820.1"/>
    </source>
</evidence>
<feature type="chain" id="PRO_5044054084" evidence="1">
    <location>
        <begin position="23"/>
        <end position="37"/>
    </location>
</feature>
<evidence type="ECO:0000313" key="15">
    <source>
        <dbReference type="EMBL" id="TCF96023.1"/>
    </source>
</evidence>
<proteinExistence type="predicted"/>
<dbReference type="Proteomes" id="UP000292692">
    <property type="component" value="Unassembled WGS sequence"/>
</dbReference>
<evidence type="ECO:0000313" key="9">
    <source>
        <dbReference type="EMBL" id="TCF41068.1"/>
    </source>
</evidence>
<dbReference type="EMBL" id="SHPO01000005">
    <property type="protein sequence ID" value="TCD79467.1"/>
    <property type="molecule type" value="Genomic_DNA"/>
</dbReference>
<dbReference type="EMBL" id="SHSD01000004">
    <property type="protein sequence ID" value="TCF12446.1"/>
    <property type="molecule type" value="Genomic_DNA"/>
</dbReference>
<evidence type="ECO:0000313" key="23">
    <source>
        <dbReference type="Proteomes" id="UP000292478"/>
    </source>
</evidence>
<evidence type="ECO:0000313" key="3">
    <source>
        <dbReference type="EMBL" id="TCD85704.1"/>
    </source>
</evidence>
<protein>
    <submittedName>
        <fullName evidence="2">Uncharacterized protein</fullName>
    </submittedName>
</protein>
<evidence type="ECO:0000313" key="26">
    <source>
        <dbReference type="Proteomes" id="UP000292787"/>
    </source>
</evidence>
<evidence type="ECO:0000313" key="22">
    <source>
        <dbReference type="Proteomes" id="UP000292260"/>
    </source>
</evidence>
<evidence type="ECO:0000313" key="21">
    <source>
        <dbReference type="Proteomes" id="UP000292241"/>
    </source>
</evidence>
<dbReference type="Proteomes" id="UP000292751">
    <property type="component" value="Unassembled WGS sequence"/>
</dbReference>
<dbReference type="Proteomes" id="UP000294241">
    <property type="component" value="Unassembled WGS sequence"/>
</dbReference>
<dbReference type="Proteomes" id="UP000292478">
    <property type="component" value="Unassembled WGS sequence"/>
</dbReference>
<sequence length="37" mass="3719">MHKVKQHKGVAVAAAVCAVAMAASLATHAGAAGDRRY</sequence>
<dbReference type="EMBL" id="SHTU01000003">
    <property type="protein sequence ID" value="TCF96023.1"/>
    <property type="molecule type" value="Genomic_DNA"/>
</dbReference>
<organism evidence="2 28">
    <name type="scientific">Bifidobacterium longum subsp. longum</name>
    <dbReference type="NCBI Taxonomy" id="1679"/>
    <lineage>
        <taxon>Bacteria</taxon>
        <taxon>Bacillati</taxon>
        <taxon>Actinomycetota</taxon>
        <taxon>Actinomycetes</taxon>
        <taxon>Bifidobacteriales</taxon>
        <taxon>Bifidobacteriaceae</taxon>
        <taxon>Bifidobacterium</taxon>
    </lineage>
</organism>
<comment type="caution">
    <text evidence="2">The sequence shown here is derived from an EMBL/GenBank/DDBJ whole genome shotgun (WGS) entry which is preliminary data.</text>
</comment>
<dbReference type="Proteomes" id="UP000291501">
    <property type="component" value="Unassembled WGS sequence"/>
</dbReference>
<evidence type="ECO:0000313" key="5">
    <source>
        <dbReference type="EMBL" id="TCE42419.1"/>
    </source>
</evidence>
<dbReference type="EMBL" id="SHTH01000001">
    <property type="protein sequence ID" value="TCF71781.1"/>
    <property type="molecule type" value="Genomic_DNA"/>
</dbReference>
<accession>A0A0M0VKV4</accession>
<evidence type="ECO:0000313" key="24">
    <source>
        <dbReference type="Proteomes" id="UP000292692"/>
    </source>
</evidence>
<name>A0A0M0VKV4_BIFLL</name>
<gene>
    <name evidence="2" type="ORF">MCC10004_0247</name>
    <name evidence="3" type="ORF">MCC10008_0055</name>
    <name evidence="4" type="ORF">MCC10009_0114</name>
    <name evidence="5" type="ORF">MCC10043_0106</name>
    <name evidence="6" type="ORF">MCC10070_0157</name>
    <name evidence="7" type="ORF">MCC10076_0139</name>
    <name evidence="8" type="ORF">MCC10083_0139</name>
    <name evidence="9" type="ORF">MCC10100_0141</name>
    <name evidence="10" type="ORF">MCC10102_0123</name>
    <name evidence="11" type="ORF">MCC10113_0117</name>
    <name evidence="12" type="ORF">MCC10116_0036</name>
    <name evidence="13" type="ORF">MCC10118_0153</name>
    <name evidence="15" type="ORF">MCC10120_0159</name>
    <name evidence="14" type="ORF">MCC10126_0125</name>
</gene>
<evidence type="ECO:0000313" key="18">
    <source>
        <dbReference type="Proteomes" id="UP000291713"/>
    </source>
</evidence>
<evidence type="ECO:0000256" key="1">
    <source>
        <dbReference type="SAM" id="SignalP"/>
    </source>
</evidence>
<evidence type="ECO:0000313" key="12">
    <source>
        <dbReference type="EMBL" id="TCF66585.1"/>
    </source>
</evidence>
<evidence type="ECO:0000313" key="11">
    <source>
        <dbReference type="EMBL" id="TCF60352.1"/>
    </source>
</evidence>
<evidence type="ECO:0000313" key="25">
    <source>
        <dbReference type="Proteomes" id="UP000292751"/>
    </source>
</evidence>
<evidence type="ECO:0000313" key="29">
    <source>
        <dbReference type="Proteomes" id="UP000294241"/>
    </source>
</evidence>
<dbReference type="EMBL" id="SHSV01000002">
    <property type="protein sequence ID" value="TCF47820.1"/>
    <property type="molecule type" value="Genomic_DNA"/>
</dbReference>
<evidence type="ECO:0000313" key="19">
    <source>
        <dbReference type="Proteomes" id="UP000291814"/>
    </source>
</evidence>
<dbReference type="AlphaFoldDB" id="A0A0M0VKV4"/>
<dbReference type="EMBL" id="SHTN01000001">
    <property type="protein sequence ID" value="TCF86333.1"/>
    <property type="molecule type" value="Genomic_DNA"/>
</dbReference>
<dbReference type="Proteomes" id="UP000292260">
    <property type="component" value="Unassembled WGS sequence"/>
</dbReference>
<dbReference type="EMBL" id="SHST01000010">
    <property type="protein sequence ID" value="TCF41068.1"/>
    <property type="molecule type" value="Genomic_DNA"/>
</dbReference>
<evidence type="ECO:0000313" key="6">
    <source>
        <dbReference type="EMBL" id="TCE88781.1"/>
    </source>
</evidence>
<evidence type="ECO:0000313" key="7">
    <source>
        <dbReference type="EMBL" id="TCF00739.1"/>
    </source>
</evidence>
<dbReference type="Proteomes" id="UP000292241">
    <property type="component" value="Unassembled WGS sequence"/>
</dbReference>
<feature type="signal peptide" evidence="1">
    <location>
        <begin position="1"/>
        <end position="22"/>
    </location>
</feature>
<dbReference type="Proteomes" id="UP000293137">
    <property type="component" value="Unassembled WGS sequence"/>
</dbReference>
<dbReference type="EMBL" id="SHQU01000004">
    <property type="protein sequence ID" value="TCE42419.1"/>
    <property type="molecule type" value="Genomic_DNA"/>
</dbReference>
<dbReference type="EMBL" id="SHRX01000004">
    <property type="protein sequence ID" value="TCF00739.1"/>
    <property type="molecule type" value="Genomic_DNA"/>
</dbReference>
<dbReference type="EMBL" id="SHPR01000001">
    <property type="protein sequence ID" value="TCD85704.1"/>
    <property type="molecule type" value="Genomic_DNA"/>
</dbReference>